<dbReference type="PANTHER" id="PTHR33495:SF2">
    <property type="entry name" value="ANTI-SIGMA FACTOR ANTAGONIST TM_1081-RELATED"/>
    <property type="match status" value="1"/>
</dbReference>
<evidence type="ECO:0000256" key="1">
    <source>
        <dbReference type="ARBA" id="ARBA00009013"/>
    </source>
</evidence>
<dbReference type="CDD" id="cd07043">
    <property type="entry name" value="STAS_anti-anti-sigma_factors"/>
    <property type="match status" value="1"/>
</dbReference>
<dbReference type="PROSITE" id="PS50801">
    <property type="entry name" value="STAS"/>
    <property type="match status" value="1"/>
</dbReference>
<sequence>MDLGISTNPTPELYTIKVTGEIDISNADSLRNAIDLALEQPTEAVELDFAQVSYIDSTGIGVLVGAAHHAADHSKRFSCTNVQPPVMRVVQLLGVDQEISITAA</sequence>
<protein>
    <recommendedName>
        <fullName evidence="2">Anti-sigma factor antagonist</fullName>
    </recommendedName>
</protein>
<dbReference type="Gene3D" id="3.30.750.24">
    <property type="entry name" value="STAS domain"/>
    <property type="match status" value="1"/>
</dbReference>
<evidence type="ECO:0000313" key="4">
    <source>
        <dbReference type="EMBL" id="CUN65944.1"/>
    </source>
</evidence>
<organism evidence="4 5">
    <name type="scientific">Collinsella aerofaciens</name>
    <dbReference type="NCBI Taxonomy" id="74426"/>
    <lineage>
        <taxon>Bacteria</taxon>
        <taxon>Bacillati</taxon>
        <taxon>Actinomycetota</taxon>
        <taxon>Coriobacteriia</taxon>
        <taxon>Coriobacteriales</taxon>
        <taxon>Coriobacteriaceae</taxon>
        <taxon>Collinsella</taxon>
    </lineage>
</organism>
<dbReference type="RefSeq" id="WP_055285529.1">
    <property type="nucleotide sequence ID" value="NZ_CYYP01000003.1"/>
</dbReference>
<evidence type="ECO:0000256" key="2">
    <source>
        <dbReference type="RuleBase" id="RU003749"/>
    </source>
</evidence>
<dbReference type="InterPro" id="IPR002645">
    <property type="entry name" value="STAS_dom"/>
</dbReference>
<gene>
    <name evidence="4" type="primary">rsbV_1</name>
    <name evidence="4" type="ORF">ERS852381_00508</name>
</gene>
<dbReference type="GO" id="GO:0043856">
    <property type="term" value="F:anti-sigma factor antagonist activity"/>
    <property type="evidence" value="ECO:0007669"/>
    <property type="project" value="InterPro"/>
</dbReference>
<dbReference type="NCBIfam" id="TIGR00377">
    <property type="entry name" value="ant_ant_sig"/>
    <property type="match status" value="1"/>
</dbReference>
<dbReference type="PANTHER" id="PTHR33495">
    <property type="entry name" value="ANTI-SIGMA FACTOR ANTAGONIST TM_1081-RELATED-RELATED"/>
    <property type="match status" value="1"/>
</dbReference>
<dbReference type="InterPro" id="IPR003658">
    <property type="entry name" value="Anti-sigma_ant"/>
</dbReference>
<dbReference type="InterPro" id="IPR036513">
    <property type="entry name" value="STAS_dom_sf"/>
</dbReference>
<reference evidence="4 5" key="1">
    <citation type="submission" date="2015-09" db="EMBL/GenBank/DDBJ databases">
        <authorList>
            <consortium name="Pathogen Informatics"/>
        </authorList>
    </citation>
    <scope>NUCLEOTIDE SEQUENCE [LARGE SCALE GENOMIC DNA]</scope>
    <source>
        <strain evidence="4 5">2789STDY5608823</strain>
    </source>
</reference>
<dbReference type="AlphaFoldDB" id="A0A173YPX6"/>
<dbReference type="EMBL" id="CYYP01000003">
    <property type="protein sequence ID" value="CUN65944.1"/>
    <property type="molecule type" value="Genomic_DNA"/>
</dbReference>
<proteinExistence type="inferred from homology"/>
<dbReference type="Proteomes" id="UP000095468">
    <property type="component" value="Unassembled WGS sequence"/>
</dbReference>
<dbReference type="SUPFAM" id="SSF52091">
    <property type="entry name" value="SpoIIaa-like"/>
    <property type="match status" value="1"/>
</dbReference>
<evidence type="ECO:0000259" key="3">
    <source>
        <dbReference type="PROSITE" id="PS50801"/>
    </source>
</evidence>
<feature type="domain" description="STAS" evidence="3">
    <location>
        <begin position="3"/>
        <end position="104"/>
    </location>
</feature>
<accession>A0A173YPX6</accession>
<name>A0A173YPX6_9ACTN</name>
<evidence type="ECO:0000313" key="5">
    <source>
        <dbReference type="Proteomes" id="UP000095468"/>
    </source>
</evidence>
<dbReference type="InterPro" id="IPR058548">
    <property type="entry name" value="MlaB-like_STAS"/>
</dbReference>
<comment type="similarity">
    <text evidence="1 2">Belongs to the anti-sigma-factor antagonist family.</text>
</comment>
<dbReference type="Pfam" id="PF13466">
    <property type="entry name" value="STAS_2"/>
    <property type="match status" value="1"/>
</dbReference>